<evidence type="ECO:0000259" key="2">
    <source>
        <dbReference type="Pfam" id="PF07883"/>
    </source>
</evidence>
<accession>A0A1U9NPU4</accession>
<gene>
    <name evidence="3" type="ORF">STSP2_02945</name>
</gene>
<dbReference type="Gene3D" id="2.60.120.10">
    <property type="entry name" value="Jelly Rolls"/>
    <property type="match status" value="1"/>
</dbReference>
<dbReference type="Proteomes" id="UP000189674">
    <property type="component" value="Chromosome"/>
</dbReference>
<dbReference type="GO" id="GO:0046872">
    <property type="term" value="F:metal ion binding"/>
    <property type="evidence" value="ECO:0007669"/>
    <property type="project" value="UniProtKB-KW"/>
</dbReference>
<feature type="domain" description="Cupin type-2" evidence="2">
    <location>
        <begin position="33"/>
        <end position="101"/>
    </location>
</feature>
<keyword evidence="1" id="KW-0479">Metal-binding</keyword>
<organism evidence="3 4">
    <name type="scientific">Anaerohalosphaera lusitana</name>
    <dbReference type="NCBI Taxonomy" id="1936003"/>
    <lineage>
        <taxon>Bacteria</taxon>
        <taxon>Pseudomonadati</taxon>
        <taxon>Planctomycetota</taxon>
        <taxon>Phycisphaerae</taxon>
        <taxon>Sedimentisphaerales</taxon>
        <taxon>Anaerohalosphaeraceae</taxon>
        <taxon>Anaerohalosphaera</taxon>
    </lineage>
</organism>
<dbReference type="GO" id="GO:0016853">
    <property type="term" value="F:isomerase activity"/>
    <property type="evidence" value="ECO:0007669"/>
    <property type="project" value="UniProtKB-KW"/>
</dbReference>
<dbReference type="PANTHER" id="PTHR35848">
    <property type="entry name" value="OXALATE-BINDING PROTEIN"/>
    <property type="match status" value="1"/>
</dbReference>
<dbReference type="InterPro" id="IPR014710">
    <property type="entry name" value="RmlC-like_jellyroll"/>
</dbReference>
<sequence length="113" mass="12206">MDRKVTVIDLEKSAEYQPLLNGDPQTHGMRSGRVYLQPGEACGEHSTNAHEELLVFLGGEGTALIGPDAQPHEVAQGKVTYIPPHTTHNIKNTGTEPLVYIYCVAPVEEKGAA</sequence>
<dbReference type="InterPro" id="IPR011051">
    <property type="entry name" value="RmlC_Cupin_sf"/>
</dbReference>
<dbReference type="SUPFAM" id="SSF51182">
    <property type="entry name" value="RmlC-like cupins"/>
    <property type="match status" value="1"/>
</dbReference>
<keyword evidence="4" id="KW-1185">Reference proteome</keyword>
<dbReference type="PANTHER" id="PTHR35848:SF6">
    <property type="entry name" value="CUPIN TYPE-2 DOMAIN-CONTAINING PROTEIN"/>
    <property type="match status" value="1"/>
</dbReference>
<evidence type="ECO:0000313" key="3">
    <source>
        <dbReference type="EMBL" id="AQT69748.1"/>
    </source>
</evidence>
<dbReference type="KEGG" id="alus:STSP2_02945"/>
<dbReference type="InterPro" id="IPR051610">
    <property type="entry name" value="GPI/OXD"/>
</dbReference>
<dbReference type="RefSeq" id="WP_146663405.1">
    <property type="nucleotide sequence ID" value="NZ_CP019791.1"/>
</dbReference>
<name>A0A1U9NPU4_9BACT</name>
<protein>
    <submittedName>
        <fullName evidence="3">Thermophilic glucose-6-phosphate isomerase</fullName>
    </submittedName>
</protein>
<dbReference type="EMBL" id="CP019791">
    <property type="protein sequence ID" value="AQT69748.1"/>
    <property type="molecule type" value="Genomic_DNA"/>
</dbReference>
<dbReference type="OrthoDB" id="9791297at2"/>
<dbReference type="STRING" id="1936003.STSP2_02945"/>
<evidence type="ECO:0000256" key="1">
    <source>
        <dbReference type="ARBA" id="ARBA00022723"/>
    </source>
</evidence>
<dbReference type="AlphaFoldDB" id="A0A1U9NPU4"/>
<keyword evidence="3" id="KW-0413">Isomerase</keyword>
<dbReference type="Pfam" id="PF07883">
    <property type="entry name" value="Cupin_2"/>
    <property type="match status" value="1"/>
</dbReference>
<reference evidence="4" key="1">
    <citation type="submission" date="2017-02" db="EMBL/GenBank/DDBJ databases">
        <title>Comparative genomics and description of representatives of a novel lineage of planctomycetes thriving in anoxic sediments.</title>
        <authorList>
            <person name="Spring S."/>
            <person name="Bunk B."/>
            <person name="Sproer C."/>
        </authorList>
    </citation>
    <scope>NUCLEOTIDE SEQUENCE [LARGE SCALE GENOMIC DNA]</scope>
    <source>
        <strain evidence="4">ST-NAGAB-D1</strain>
    </source>
</reference>
<dbReference type="InterPro" id="IPR013096">
    <property type="entry name" value="Cupin_2"/>
</dbReference>
<evidence type="ECO:0000313" key="4">
    <source>
        <dbReference type="Proteomes" id="UP000189674"/>
    </source>
</evidence>
<proteinExistence type="predicted"/>